<name>A0AAQ3M324_9PEZI</name>
<gene>
    <name evidence="2" type="ORF">R9X50_00373100</name>
</gene>
<sequence>MSRVDYTTAVKVLSDVEKNRLLCCYLNSTDIHAVDWDKAASEFGSASKESFKRMITNSFKKVRDLDGASADVLAAATVGGGGGGARKTTPKTTPKATSRKRNISADDDEEGVMPTSKKCRRKTQAKSEGKVEKPTDSDDDVCIKGEDF</sequence>
<feature type="region of interest" description="Disordered" evidence="1">
    <location>
        <begin position="77"/>
        <end position="148"/>
    </location>
</feature>
<reference evidence="2 3" key="1">
    <citation type="submission" date="2023-11" db="EMBL/GenBank/DDBJ databases">
        <title>An acidophilic fungus is an integral part of prey digestion in a carnivorous sundew plant.</title>
        <authorList>
            <person name="Tsai I.J."/>
        </authorList>
    </citation>
    <scope>NUCLEOTIDE SEQUENCE [LARGE SCALE GENOMIC DNA]</scope>
    <source>
        <strain evidence="2">169a</strain>
    </source>
</reference>
<evidence type="ECO:0000256" key="1">
    <source>
        <dbReference type="SAM" id="MobiDB-lite"/>
    </source>
</evidence>
<evidence type="ECO:0000313" key="2">
    <source>
        <dbReference type="EMBL" id="WPH00897.1"/>
    </source>
</evidence>
<feature type="compositionally biased region" description="Basic and acidic residues" evidence="1">
    <location>
        <begin position="125"/>
        <end position="148"/>
    </location>
</feature>
<feature type="compositionally biased region" description="Low complexity" evidence="1">
    <location>
        <begin position="86"/>
        <end position="96"/>
    </location>
</feature>
<dbReference type="Proteomes" id="UP001303373">
    <property type="component" value="Chromosome 5"/>
</dbReference>
<dbReference type="EMBL" id="CP138584">
    <property type="protein sequence ID" value="WPH00897.1"/>
    <property type="molecule type" value="Genomic_DNA"/>
</dbReference>
<protein>
    <submittedName>
        <fullName evidence="2">Uncharacterized protein</fullName>
    </submittedName>
</protein>
<keyword evidence="3" id="KW-1185">Reference proteome</keyword>
<proteinExistence type="predicted"/>
<evidence type="ECO:0000313" key="3">
    <source>
        <dbReference type="Proteomes" id="UP001303373"/>
    </source>
</evidence>
<dbReference type="AlphaFoldDB" id="A0AAQ3M324"/>
<organism evidence="2 3">
    <name type="scientific">Acrodontium crateriforme</name>
    <dbReference type="NCBI Taxonomy" id="150365"/>
    <lineage>
        <taxon>Eukaryota</taxon>
        <taxon>Fungi</taxon>
        <taxon>Dikarya</taxon>
        <taxon>Ascomycota</taxon>
        <taxon>Pezizomycotina</taxon>
        <taxon>Dothideomycetes</taxon>
        <taxon>Dothideomycetidae</taxon>
        <taxon>Mycosphaerellales</taxon>
        <taxon>Teratosphaeriaceae</taxon>
        <taxon>Acrodontium</taxon>
    </lineage>
</organism>
<accession>A0AAQ3M324</accession>